<dbReference type="SUPFAM" id="SSF55003">
    <property type="entry name" value="PAP/Archaeal CCA-adding enzyme, C-terminal domain"/>
    <property type="match status" value="1"/>
</dbReference>
<comment type="subcellular location">
    <subcellularLocation>
        <location evidence="2 11">Nucleus</location>
    </subcellularLocation>
</comment>
<dbReference type="FunFam" id="3.30.460.10:FF:000002">
    <property type="entry name" value="Poly(A) polymerase alpha, putative"/>
    <property type="match status" value="1"/>
</dbReference>
<dbReference type="InterPro" id="IPR014492">
    <property type="entry name" value="PolyA_polymerase"/>
</dbReference>
<dbReference type="Proteomes" id="UP001229421">
    <property type="component" value="Unassembled WGS sequence"/>
</dbReference>
<evidence type="ECO:0000256" key="9">
    <source>
        <dbReference type="ARBA" id="ARBA00022842"/>
    </source>
</evidence>
<evidence type="ECO:0000256" key="5">
    <source>
        <dbReference type="ARBA" id="ARBA00022679"/>
    </source>
</evidence>
<dbReference type="InterPro" id="IPR048840">
    <property type="entry name" value="PolA_pol_NTPase"/>
</dbReference>
<keyword evidence="6 13" id="KW-0479">Metal-binding</keyword>
<dbReference type="GO" id="GO:0031123">
    <property type="term" value="P:RNA 3'-end processing"/>
    <property type="evidence" value="ECO:0007669"/>
    <property type="project" value="InterPro"/>
</dbReference>
<dbReference type="InterPro" id="IPR007012">
    <property type="entry name" value="PolA_pol_cen_dom"/>
</dbReference>
<keyword evidence="10 11" id="KW-0539">Nucleus</keyword>
<evidence type="ECO:0000256" key="8">
    <source>
        <dbReference type="ARBA" id="ARBA00022840"/>
    </source>
</evidence>
<dbReference type="PIRSF" id="PIRSF018425">
    <property type="entry name" value="PolyA_polymerase"/>
    <property type="match status" value="1"/>
</dbReference>
<dbReference type="FunFam" id="1.10.1410.10:FF:000001">
    <property type="entry name" value="Putative poly(A) polymerase gamma"/>
    <property type="match status" value="1"/>
</dbReference>
<dbReference type="Pfam" id="PF04928">
    <property type="entry name" value="PAP_central"/>
    <property type="match status" value="1"/>
</dbReference>
<reference evidence="18" key="1">
    <citation type="journal article" date="2023" name="bioRxiv">
        <title>Improved chromosome-level genome assembly for marigold (Tagetes erecta).</title>
        <authorList>
            <person name="Jiang F."/>
            <person name="Yuan L."/>
            <person name="Wang S."/>
            <person name="Wang H."/>
            <person name="Xu D."/>
            <person name="Wang A."/>
            <person name="Fan W."/>
        </authorList>
    </citation>
    <scope>NUCLEOTIDE SEQUENCE</scope>
    <source>
        <strain evidence="18">WSJ</strain>
        <tissue evidence="18">Leaf</tissue>
    </source>
</reference>
<dbReference type="Pfam" id="PF20750">
    <property type="entry name" value="PAP_NTPase"/>
    <property type="match status" value="1"/>
</dbReference>
<comment type="cofactor">
    <cofactor evidence="13">
        <name>Mg(2+)</name>
        <dbReference type="ChEBI" id="CHEBI:18420"/>
    </cofactor>
    <text evidence="13">Binds 2 magnesium ions. Also active with manganese.</text>
</comment>
<protein>
    <recommendedName>
        <fullName evidence="11">Poly(A) polymerase</fullName>
        <ecNumber evidence="11">2.7.7.19</ecNumber>
    </recommendedName>
</protein>
<dbReference type="SUPFAM" id="SSF81631">
    <property type="entry name" value="PAP/OAS1 substrate-binding domain"/>
    <property type="match status" value="1"/>
</dbReference>
<feature type="domain" description="Poly(A) polymerase central" evidence="16">
    <location>
        <begin position="210"/>
        <end position="340"/>
    </location>
</feature>
<dbReference type="Gene3D" id="3.30.70.590">
    <property type="entry name" value="Poly(A) polymerase predicted RNA binding domain"/>
    <property type="match status" value="1"/>
</dbReference>
<dbReference type="InterPro" id="IPR011068">
    <property type="entry name" value="NuclTrfase_I-like_C"/>
</dbReference>
<dbReference type="SUPFAM" id="SSF81301">
    <property type="entry name" value="Nucleotidyltransferase"/>
    <property type="match status" value="1"/>
</dbReference>
<comment type="similarity">
    <text evidence="3 11">Belongs to the poly(A) polymerase family.</text>
</comment>
<dbReference type="GO" id="GO:0046872">
    <property type="term" value="F:metal ion binding"/>
    <property type="evidence" value="ECO:0007669"/>
    <property type="project" value="UniProtKB-KW"/>
</dbReference>
<dbReference type="GO" id="GO:0005524">
    <property type="term" value="F:ATP binding"/>
    <property type="evidence" value="ECO:0007669"/>
    <property type="project" value="UniProtKB-UniRule"/>
</dbReference>
<gene>
    <name evidence="18" type="ORF">QVD17_11073</name>
</gene>
<comment type="function">
    <text evidence="11">Polymerase that creates the 3'-poly(A) tail of mRNA's.</text>
</comment>
<keyword evidence="5 11" id="KW-0808">Transferase</keyword>
<dbReference type="GO" id="GO:0005634">
    <property type="term" value="C:nucleus"/>
    <property type="evidence" value="ECO:0007669"/>
    <property type="project" value="UniProtKB-SubCell"/>
</dbReference>
<keyword evidence="8 11" id="KW-0067">ATP-binding</keyword>
<evidence type="ECO:0000313" key="19">
    <source>
        <dbReference type="Proteomes" id="UP001229421"/>
    </source>
</evidence>
<evidence type="ECO:0000256" key="4">
    <source>
        <dbReference type="ARBA" id="ARBA00022664"/>
    </source>
</evidence>
<accession>A0AAD8LAK8</accession>
<evidence type="ECO:0000256" key="3">
    <source>
        <dbReference type="ARBA" id="ARBA00010912"/>
    </source>
</evidence>
<comment type="catalytic activity">
    <reaction evidence="11">
        <text>RNA(n) + ATP = RNA(n)-3'-adenine ribonucleotide + diphosphate</text>
        <dbReference type="Rhea" id="RHEA:11332"/>
        <dbReference type="Rhea" id="RHEA-COMP:14527"/>
        <dbReference type="Rhea" id="RHEA-COMP:17347"/>
        <dbReference type="ChEBI" id="CHEBI:30616"/>
        <dbReference type="ChEBI" id="CHEBI:33019"/>
        <dbReference type="ChEBI" id="CHEBI:140395"/>
        <dbReference type="ChEBI" id="CHEBI:173115"/>
        <dbReference type="EC" id="2.7.7.19"/>
    </reaction>
</comment>
<dbReference type="GO" id="GO:1990817">
    <property type="term" value="F:poly(A) RNA polymerase activity"/>
    <property type="evidence" value="ECO:0007669"/>
    <property type="project" value="UniProtKB-UniRule"/>
</dbReference>
<feature type="domain" description="Poly(A) polymerase RNA-binding" evidence="15">
    <location>
        <begin position="368"/>
        <end position="430"/>
    </location>
</feature>
<evidence type="ECO:0000256" key="12">
    <source>
        <dbReference type="PIRSR" id="PIRSR018425-1"/>
    </source>
</evidence>
<feature type="binding site" evidence="12">
    <location>
        <position position="228"/>
    </location>
    <ligand>
        <name>ATP</name>
        <dbReference type="ChEBI" id="CHEBI:30616"/>
    </ligand>
</feature>
<dbReference type="PANTHER" id="PTHR10682">
    <property type="entry name" value="POLY A POLYMERASE"/>
    <property type="match status" value="1"/>
</dbReference>
<evidence type="ECO:0000256" key="7">
    <source>
        <dbReference type="ARBA" id="ARBA00022741"/>
    </source>
</evidence>
<dbReference type="AlphaFoldDB" id="A0AAD8LAK8"/>
<organism evidence="18 19">
    <name type="scientific">Tagetes erecta</name>
    <name type="common">African marigold</name>
    <dbReference type="NCBI Taxonomy" id="13708"/>
    <lineage>
        <taxon>Eukaryota</taxon>
        <taxon>Viridiplantae</taxon>
        <taxon>Streptophyta</taxon>
        <taxon>Embryophyta</taxon>
        <taxon>Tracheophyta</taxon>
        <taxon>Spermatophyta</taxon>
        <taxon>Magnoliopsida</taxon>
        <taxon>eudicotyledons</taxon>
        <taxon>Gunneridae</taxon>
        <taxon>Pentapetalae</taxon>
        <taxon>asterids</taxon>
        <taxon>campanulids</taxon>
        <taxon>Asterales</taxon>
        <taxon>Asteraceae</taxon>
        <taxon>Asteroideae</taxon>
        <taxon>Heliantheae alliance</taxon>
        <taxon>Tageteae</taxon>
        <taxon>Tagetes</taxon>
    </lineage>
</organism>
<comment type="caution">
    <text evidence="18">The sequence shown here is derived from an EMBL/GenBank/DDBJ whole genome shotgun (WGS) entry which is preliminary data.</text>
</comment>
<feature type="region of interest" description="Disordered" evidence="14">
    <location>
        <begin position="429"/>
        <end position="448"/>
    </location>
</feature>
<evidence type="ECO:0000256" key="10">
    <source>
        <dbReference type="ARBA" id="ARBA00023242"/>
    </source>
</evidence>
<evidence type="ECO:0000256" key="2">
    <source>
        <dbReference type="ARBA" id="ARBA00004123"/>
    </source>
</evidence>
<dbReference type="PANTHER" id="PTHR10682:SF22">
    <property type="entry name" value="POLYNUCLEOTIDE ADENYLYLTRANSFERASE"/>
    <property type="match status" value="1"/>
</dbReference>
<dbReference type="InterPro" id="IPR043519">
    <property type="entry name" value="NT_sf"/>
</dbReference>
<dbReference type="CDD" id="cd05402">
    <property type="entry name" value="NT_PAP_TUTase"/>
    <property type="match status" value="1"/>
</dbReference>
<keyword evidence="19" id="KW-1185">Reference proteome</keyword>
<keyword evidence="4 11" id="KW-0507">mRNA processing</keyword>
<dbReference type="Gene3D" id="3.30.460.10">
    <property type="entry name" value="Beta Polymerase, domain 2"/>
    <property type="match status" value="1"/>
</dbReference>
<keyword evidence="9 13" id="KW-0460">Magnesium</keyword>
<keyword evidence="7 11" id="KW-0547">Nucleotide-binding</keyword>
<evidence type="ECO:0000256" key="13">
    <source>
        <dbReference type="PIRSR" id="PIRSR018425-2"/>
    </source>
</evidence>
<sequence>MATSKKNSRHGVTKPISLVGPSESDLLRTEELNKLLVDAGIYESEDESIKRKEVLAKIEQIVIIWVKQITRIRGYDDHMVQDANAALFTFGSYQLGVHGPGASIDTLCVGPCYVNQDDDFFLGLHNILHELKEVAELQQVLDYHVPVIKFKFDGISINLVYASVSPLVVPHGLDIFEDTVLYNVDEPTARSLTCCRDVDQILKHVPNVEHFRTTLRCIRFWAKKRGVYSNVTGFLGGVSWAILVARVCQLYPNAVPSMLVSRFFRVYTHWRWPNPVMLCDIQEKELEFASWDPRKNPEDRKHHMPIITPAYPYMNSSSNVSISTLGVMIEQFLFGNKICEIERDTMRMLQCHPYPHAYSDPLKQGAHKIFFMGLQSRQSDGQQLDISGSVDEFRHMVNMCMFWKPGMDIYVSHVRRKKIPTYVFPDGYKSSRDKSVESVEASTSNDGS</sequence>
<dbReference type="InterPro" id="IPR007010">
    <property type="entry name" value="PolA_pol_RNA-bd_dom"/>
</dbReference>
<dbReference type="GO" id="GO:0003723">
    <property type="term" value="F:RNA binding"/>
    <property type="evidence" value="ECO:0007669"/>
    <property type="project" value="UniProtKB-UniRule"/>
</dbReference>
<evidence type="ECO:0000256" key="11">
    <source>
        <dbReference type="PIRNR" id="PIRNR018425"/>
    </source>
</evidence>
<dbReference type="EMBL" id="JAUHHV010000002">
    <property type="protein sequence ID" value="KAK1434155.1"/>
    <property type="molecule type" value="Genomic_DNA"/>
</dbReference>
<evidence type="ECO:0000259" key="17">
    <source>
        <dbReference type="Pfam" id="PF20750"/>
    </source>
</evidence>
<dbReference type="Pfam" id="PF04926">
    <property type="entry name" value="PAP_RNA-bind"/>
    <property type="match status" value="1"/>
</dbReference>
<feature type="binding site" evidence="13">
    <location>
        <position position="105"/>
    </location>
    <ligand>
        <name>Mg(2+)</name>
        <dbReference type="ChEBI" id="CHEBI:18420"/>
        <label>2</label>
        <note>catalytic</note>
    </ligand>
</feature>
<feature type="binding site" evidence="13">
    <location>
        <position position="105"/>
    </location>
    <ligand>
        <name>Mg(2+)</name>
        <dbReference type="ChEBI" id="CHEBI:18420"/>
        <label>1</label>
        <note>catalytic</note>
    </ligand>
</feature>
<dbReference type="EC" id="2.7.7.19" evidence="11"/>
<dbReference type="GO" id="GO:0006397">
    <property type="term" value="P:mRNA processing"/>
    <property type="evidence" value="ECO:0007669"/>
    <property type="project" value="UniProtKB-KW"/>
</dbReference>
<feature type="binding site" evidence="12">
    <location>
        <begin position="90"/>
        <end position="92"/>
    </location>
    <ligand>
        <name>ATP</name>
        <dbReference type="ChEBI" id="CHEBI:30616"/>
    </ligand>
</feature>
<name>A0AAD8LAK8_TARER</name>
<comment type="cofactor">
    <cofactor evidence="1">
        <name>Mn(2+)</name>
        <dbReference type="ChEBI" id="CHEBI:29035"/>
    </cofactor>
</comment>
<proteinExistence type="inferred from homology"/>
<evidence type="ECO:0000259" key="16">
    <source>
        <dbReference type="Pfam" id="PF04928"/>
    </source>
</evidence>
<evidence type="ECO:0000256" key="1">
    <source>
        <dbReference type="ARBA" id="ARBA00001936"/>
    </source>
</evidence>
<evidence type="ECO:0000313" key="18">
    <source>
        <dbReference type="EMBL" id="KAK1434155.1"/>
    </source>
</evidence>
<feature type="binding site" evidence="12">
    <location>
        <begin position="237"/>
        <end position="238"/>
    </location>
    <ligand>
        <name>ATP</name>
        <dbReference type="ChEBI" id="CHEBI:30616"/>
    </ligand>
</feature>
<evidence type="ECO:0000256" key="14">
    <source>
        <dbReference type="SAM" id="MobiDB-lite"/>
    </source>
</evidence>
<evidence type="ECO:0000259" key="15">
    <source>
        <dbReference type="Pfam" id="PF04926"/>
    </source>
</evidence>
<feature type="domain" description="Poly(A) polymerase nucleotidyltransferase" evidence="17">
    <location>
        <begin position="11"/>
        <end position="205"/>
    </location>
</feature>
<dbReference type="Gene3D" id="1.10.1410.10">
    <property type="match status" value="1"/>
</dbReference>
<evidence type="ECO:0000256" key="6">
    <source>
        <dbReference type="ARBA" id="ARBA00022723"/>
    </source>
</evidence>